<name>A0A2G5NSD4_9STAP</name>
<dbReference type="Proteomes" id="UP000229523">
    <property type="component" value="Unassembled WGS sequence"/>
</dbReference>
<protein>
    <submittedName>
        <fullName evidence="1">Uncharacterized protein</fullName>
    </submittedName>
</protein>
<gene>
    <name evidence="1" type="ORF">BFS35_003585</name>
</gene>
<dbReference type="RefSeq" id="WP_099577771.1">
    <property type="nucleotide sequence ID" value="NZ_MJBI02000001.1"/>
</dbReference>
<proteinExistence type="predicted"/>
<comment type="caution">
    <text evidence="1">The sequence shown here is derived from an EMBL/GenBank/DDBJ whole genome shotgun (WGS) entry which is preliminary data.</text>
</comment>
<organism evidence="1 2">
    <name type="scientific">Macrococcoides goetzii</name>
    <dbReference type="NCBI Taxonomy" id="1891097"/>
    <lineage>
        <taxon>Bacteria</taxon>
        <taxon>Bacillati</taxon>
        <taxon>Bacillota</taxon>
        <taxon>Bacilli</taxon>
        <taxon>Bacillales</taxon>
        <taxon>Staphylococcaceae</taxon>
        <taxon>Macrococcoides</taxon>
    </lineage>
</organism>
<dbReference type="AlphaFoldDB" id="A0A2G5NSD4"/>
<accession>A0A2G5NSD4</accession>
<reference evidence="1 2" key="1">
    <citation type="journal article" date="2018" name="Front. Microbiol.">
        <title>Description and Comparative Genomics of Macrococcus caseolyticus subsp. hominis subsp. nov., Macrococcus goetzii sp. nov., Macrococcus epidermidis sp. nov., and Macrococcus bohemicus sp. nov., Novel Macrococci From Human Clinical Material With Virulence Potential and Suspected Uptake of Foreign DNA by Natural Transformation.</title>
        <authorList>
            <person name="Maslanova I."/>
            <person name="Wertheimer Z."/>
            <person name="Sedlacek I."/>
            <person name="Svec P."/>
            <person name="Indrakova A."/>
            <person name="Kovarovic V."/>
            <person name="Schumann P."/>
            <person name="Sproer C."/>
            <person name="Kralova S."/>
            <person name="Sedo O."/>
            <person name="Kristofova L."/>
            <person name="Vrbovska V."/>
            <person name="Fuzik T."/>
            <person name="Petras P."/>
            <person name="Zdrahal Z."/>
            <person name="Ruzickova V."/>
            <person name="Doskar J."/>
            <person name="Pantucek R."/>
        </authorList>
    </citation>
    <scope>NUCLEOTIDE SEQUENCE [LARGE SCALE GENOMIC DNA]</scope>
    <source>
        <strain evidence="1 2">CCM 4927</strain>
    </source>
</reference>
<evidence type="ECO:0000313" key="1">
    <source>
        <dbReference type="EMBL" id="RAI82777.1"/>
    </source>
</evidence>
<sequence length="171" mass="20128">MFSKKNDKPFLNKRDQISYTDDSLDFYNYAEATLFDKNVILTFKQITPVGTVKQRKLVMSGIVAKVIAETFIEPLKDYKKFEGEIDRYNVDFYNTHDNDIQTLDETLLYIHDFEVAFSQIAFLLQFEQDTAFEDVYYEAFIVNPELAVYLKDILDDVVNQYEDNFGEIELD</sequence>
<dbReference type="EMBL" id="MJBI02000001">
    <property type="protein sequence ID" value="RAI82777.1"/>
    <property type="molecule type" value="Genomic_DNA"/>
</dbReference>
<evidence type="ECO:0000313" key="2">
    <source>
        <dbReference type="Proteomes" id="UP000229523"/>
    </source>
</evidence>
<keyword evidence="2" id="KW-1185">Reference proteome</keyword>